<comment type="subcellular location">
    <subcellularLocation>
        <location evidence="1">Cell membrane</location>
        <topology evidence="1">Multi-pass membrane protein</topology>
    </subcellularLocation>
</comment>
<keyword evidence="6" id="KW-0851">Voltage-gated channel</keyword>
<keyword evidence="3" id="KW-0472">Membrane</keyword>
<evidence type="ECO:0000256" key="6">
    <source>
        <dbReference type="ARBA" id="ARBA00022882"/>
    </source>
</evidence>
<dbReference type="Pfam" id="PF03520">
    <property type="entry name" value="KCNQ_channel"/>
    <property type="match status" value="1"/>
</dbReference>
<evidence type="ECO:0000259" key="12">
    <source>
        <dbReference type="Pfam" id="PF03520"/>
    </source>
</evidence>
<keyword evidence="4" id="KW-0633">Potassium transport</keyword>
<dbReference type="InterPro" id="IPR013821">
    <property type="entry name" value="K_chnl_volt-dep_KCNQ_C"/>
</dbReference>
<dbReference type="PANTHER" id="PTHR47735:SF13">
    <property type="entry name" value="POTASSIUM VOLTAGE-GATED CHANNEL SUBFAMILY KQT MEMBER 1 ISOFORM X1"/>
    <property type="match status" value="1"/>
</dbReference>
<evidence type="ECO:0000256" key="1">
    <source>
        <dbReference type="ARBA" id="ARBA00004651"/>
    </source>
</evidence>
<proteinExistence type="predicted"/>
<feature type="region of interest" description="Disordered" evidence="11">
    <location>
        <begin position="1"/>
        <end position="108"/>
    </location>
</feature>
<feature type="compositionally biased region" description="Basic and acidic residues" evidence="11">
    <location>
        <begin position="250"/>
        <end position="277"/>
    </location>
</feature>
<keyword evidence="7" id="KW-0630">Potassium</keyword>
<reference evidence="13 14" key="1">
    <citation type="journal article" date="2024" name="Proc. Natl. Acad. Sci. U.S.A.">
        <title>The genetic regulatory architecture and epigenomic basis for age-related changes in rattlesnake venom.</title>
        <authorList>
            <person name="Hogan M.P."/>
            <person name="Holding M.L."/>
            <person name="Nystrom G.S."/>
            <person name="Colston T.J."/>
            <person name="Bartlett D.A."/>
            <person name="Mason A.J."/>
            <person name="Ellsworth S.A."/>
            <person name="Rautsaw R.M."/>
            <person name="Lawrence K.C."/>
            <person name="Strickland J.L."/>
            <person name="He B."/>
            <person name="Fraser P."/>
            <person name="Margres M.J."/>
            <person name="Gilbert D.M."/>
            <person name="Gibbs H.L."/>
            <person name="Parkinson C.L."/>
            <person name="Rokyta D.R."/>
        </authorList>
    </citation>
    <scope>NUCLEOTIDE SEQUENCE [LARGE SCALE GENOMIC DNA]</scope>
    <source>
        <strain evidence="13">DRR0105</strain>
    </source>
</reference>
<keyword evidence="5" id="KW-0631">Potassium channel</keyword>
<accession>A0AAW1BC79</accession>
<dbReference type="InterPro" id="IPR003937">
    <property type="entry name" value="K_chnl_volt-dep_KCNQ"/>
</dbReference>
<dbReference type="Proteomes" id="UP001474421">
    <property type="component" value="Unassembled WGS sequence"/>
</dbReference>
<evidence type="ECO:0000313" key="14">
    <source>
        <dbReference type="Proteomes" id="UP001474421"/>
    </source>
</evidence>
<evidence type="ECO:0000256" key="4">
    <source>
        <dbReference type="ARBA" id="ARBA00022538"/>
    </source>
</evidence>
<feature type="region of interest" description="Disordered" evidence="11">
    <location>
        <begin position="239"/>
        <end position="277"/>
    </location>
</feature>
<organism evidence="13 14">
    <name type="scientific">Crotalus adamanteus</name>
    <name type="common">Eastern diamondback rattlesnake</name>
    <dbReference type="NCBI Taxonomy" id="8729"/>
    <lineage>
        <taxon>Eukaryota</taxon>
        <taxon>Metazoa</taxon>
        <taxon>Chordata</taxon>
        <taxon>Craniata</taxon>
        <taxon>Vertebrata</taxon>
        <taxon>Euteleostomi</taxon>
        <taxon>Lepidosauria</taxon>
        <taxon>Squamata</taxon>
        <taxon>Bifurcata</taxon>
        <taxon>Unidentata</taxon>
        <taxon>Episquamata</taxon>
        <taxon>Toxicofera</taxon>
        <taxon>Serpentes</taxon>
        <taxon>Colubroidea</taxon>
        <taxon>Viperidae</taxon>
        <taxon>Crotalinae</taxon>
        <taxon>Crotalus</taxon>
    </lineage>
</organism>
<evidence type="ECO:0000256" key="7">
    <source>
        <dbReference type="ARBA" id="ARBA00022958"/>
    </source>
</evidence>
<comment type="caution">
    <text evidence="13">The sequence shown here is derived from an EMBL/GenBank/DDBJ whole genome shotgun (WGS) entry which is preliminary data.</text>
</comment>
<feature type="domain" description="Potassium channel voltage dependent KCNQ C-terminal" evidence="12">
    <location>
        <begin position="275"/>
        <end position="319"/>
    </location>
</feature>
<dbReference type="GO" id="GO:0008076">
    <property type="term" value="C:voltage-gated potassium channel complex"/>
    <property type="evidence" value="ECO:0007669"/>
    <property type="project" value="TreeGrafter"/>
</dbReference>
<comment type="catalytic activity">
    <reaction evidence="10">
        <text>K(+)(in) = K(+)(out)</text>
        <dbReference type="Rhea" id="RHEA:29463"/>
        <dbReference type="ChEBI" id="CHEBI:29103"/>
    </reaction>
</comment>
<dbReference type="AlphaFoldDB" id="A0AAW1BC79"/>
<evidence type="ECO:0000256" key="8">
    <source>
        <dbReference type="ARBA" id="ARBA00023065"/>
    </source>
</evidence>
<evidence type="ECO:0000256" key="10">
    <source>
        <dbReference type="ARBA" id="ARBA00034430"/>
    </source>
</evidence>
<gene>
    <name evidence="13" type="ORF">NXF25_012315</name>
</gene>
<sequence>MRREEGRKGEGGRKERKEGRRGRREGGKKEKGRKEGGRREKEGKEERREGREGGREGGRREKGEGKEGMRKEEGRGKEGKRREGKKEGRREEGKKEGRKERRKEGIVDLFPNTPEIRECCDLSVKETGRGGDSSLLPDPRGGCSLVEITCSRTFPSNWPERATDVSRRLVSSQDSWDFLRLLLQRSPSESGREERCQLRALSSLALMPVIYGLTHSQPWLGPAAFHFALLNWHKSFNSAPTKGVSPERPCLGEKGGRSGGREGGREDVSKPQARKPYDVRDVIEQYSQGHLNMMVRIKELQRRLDHSLGKPALFLPGTELTNRHQPLSSLEGDFGLGLKVKMEQRRRQ</sequence>
<evidence type="ECO:0000256" key="5">
    <source>
        <dbReference type="ARBA" id="ARBA00022826"/>
    </source>
</evidence>
<evidence type="ECO:0000256" key="9">
    <source>
        <dbReference type="ARBA" id="ARBA00023303"/>
    </source>
</evidence>
<keyword evidence="8" id="KW-0406">Ion transport</keyword>
<dbReference type="GO" id="GO:0005249">
    <property type="term" value="F:voltage-gated potassium channel activity"/>
    <property type="evidence" value="ECO:0007669"/>
    <property type="project" value="InterPro"/>
</dbReference>
<keyword evidence="2" id="KW-0813">Transport</keyword>
<keyword evidence="3" id="KW-1003">Cell membrane</keyword>
<protein>
    <submittedName>
        <fullName evidence="13">Potassium voltage-gated channel subfamily KQT member 1-like</fullName>
    </submittedName>
</protein>
<feature type="compositionally biased region" description="Basic and acidic residues" evidence="11">
    <location>
        <begin position="1"/>
        <end position="106"/>
    </location>
</feature>
<evidence type="ECO:0000256" key="11">
    <source>
        <dbReference type="SAM" id="MobiDB-lite"/>
    </source>
</evidence>
<dbReference type="EMBL" id="JAOTOJ010000006">
    <property type="protein sequence ID" value="KAK9399296.1"/>
    <property type="molecule type" value="Genomic_DNA"/>
</dbReference>
<name>A0AAW1BC79_CROAD</name>
<keyword evidence="14" id="KW-1185">Reference proteome</keyword>
<keyword evidence="9" id="KW-0407">Ion channel</keyword>
<evidence type="ECO:0000256" key="3">
    <source>
        <dbReference type="ARBA" id="ARBA00022475"/>
    </source>
</evidence>
<evidence type="ECO:0000313" key="13">
    <source>
        <dbReference type="EMBL" id="KAK9399296.1"/>
    </source>
</evidence>
<dbReference type="PANTHER" id="PTHR47735">
    <property type="entry name" value="POTASSIUM VOLTAGE-GATED CHANNEL SUBFAMILY KQT MEMBER 4"/>
    <property type="match status" value="1"/>
</dbReference>
<evidence type="ECO:0000256" key="2">
    <source>
        <dbReference type="ARBA" id="ARBA00022448"/>
    </source>
</evidence>